<gene>
    <name evidence="2" type="ORF">SSIM_10960</name>
</gene>
<organism evidence="2 3">
    <name type="scientific">Staphylococcus simulans UMC-CNS-990</name>
    <dbReference type="NCBI Taxonomy" id="1405498"/>
    <lineage>
        <taxon>Bacteria</taxon>
        <taxon>Bacillati</taxon>
        <taxon>Bacillota</taxon>
        <taxon>Bacilli</taxon>
        <taxon>Bacillales</taxon>
        <taxon>Staphylococcaceae</taxon>
        <taxon>Staphylococcus</taxon>
    </lineage>
</organism>
<protein>
    <recommendedName>
        <fullName evidence="1">Siphovirus-type tail component C-terminal domain-containing protein</fullName>
    </recommendedName>
</protein>
<evidence type="ECO:0000313" key="3">
    <source>
        <dbReference type="Proteomes" id="UP000017131"/>
    </source>
</evidence>
<evidence type="ECO:0000259" key="1">
    <source>
        <dbReference type="Pfam" id="PF22768"/>
    </source>
</evidence>
<dbReference type="InterPro" id="IPR054738">
    <property type="entry name" value="Siphovirus-type_tail_C"/>
</dbReference>
<accession>A0ABP2YRC0</accession>
<feature type="domain" description="Siphovirus-type tail component C-terminal" evidence="1">
    <location>
        <begin position="436"/>
        <end position="496"/>
    </location>
</feature>
<proteinExistence type="predicted"/>
<comment type="caution">
    <text evidence="2">The sequence shown here is derived from an EMBL/GenBank/DDBJ whole genome shotgun (WGS) entry which is preliminary data.</text>
</comment>
<dbReference type="EMBL" id="AXDY01000011">
    <property type="protein sequence ID" value="ERS92671.1"/>
    <property type="molecule type" value="Genomic_DNA"/>
</dbReference>
<dbReference type="Gene3D" id="2.40.30.200">
    <property type="match status" value="1"/>
</dbReference>
<dbReference type="Pfam" id="PF22768">
    <property type="entry name" value="SPP1_Dit"/>
    <property type="match status" value="1"/>
</dbReference>
<name>A0ABP2YRC0_STASI</name>
<dbReference type="RefSeq" id="WP_023016032.1">
    <property type="nucleotide sequence ID" value="NZ_AXDY01000011.1"/>
</dbReference>
<keyword evidence="3" id="KW-1185">Reference proteome</keyword>
<reference evidence="2 3" key="1">
    <citation type="journal article" date="2013" name="Genome Announc.">
        <title>Draft Genome Sequence of Staphylococcus simulans UMC-CNS-990, Isolated from a Case of Chronic Bovine Mastitis.</title>
        <authorList>
            <person name="Calcutt M.J."/>
            <person name="Foecking M.F."/>
            <person name="Hsieh H.Y."/>
            <person name="Perry J."/>
            <person name="Stewart G.C."/>
            <person name="Middleton J.R."/>
        </authorList>
    </citation>
    <scope>NUCLEOTIDE SEQUENCE [LARGE SCALE GENOMIC DNA]</scope>
    <source>
        <strain evidence="2 3">UMC-CNS-990</strain>
    </source>
</reference>
<dbReference type="Proteomes" id="UP000017131">
    <property type="component" value="Unassembled WGS sequence"/>
</dbReference>
<sequence>MLDTIKVNNKTIPWLVVERGFKIPSFNFEIETEDVPGRKGSVFKKREVKGYEFDLPLIVSNEHLSHGGMKKHDDILNEIVRFFDYDYEVPLQFMTQDWYWNAFFEGPVEIDKTPRGVLSFVIKVVLVDPYKYAATGNYNTAISDQVSIVNSGTADTPVTIEARALKNANFFQIAKGDEDYFMIGDDDVDKPLNDYSPLILGDELRVFKGWNKQDTKDFTDNHTGGDVGGAFSQSSSKESFYLNTESVTGSGWQGAMYKRSFVNYASAQDFSTTVKFGLNQRRKGAVHFAQYLYDTDGRVIASIGYSNPNANSNTGRIIVTLFNQNGDQVKIYDYKNNPSLYNMDEFVVYIKLERRSNQFKIKTWKYREIPYPLRKIAFDQHEKIYMDSGKFYTRPIASLSLYSAKNGNNPVMPLYIFGTYTRELLPKPKGARDMIIKKGDEILIDMRNHNVLVNEEPFLSEKTFGSNYFKVEKGHTELIISPLNTFDTTVRWQDRYL</sequence>
<dbReference type="Gene3D" id="2.60.120.860">
    <property type="match status" value="1"/>
</dbReference>
<evidence type="ECO:0000313" key="2">
    <source>
        <dbReference type="EMBL" id="ERS92671.1"/>
    </source>
</evidence>